<feature type="region of interest" description="Disordered" evidence="10">
    <location>
        <begin position="1050"/>
        <end position="1118"/>
    </location>
</feature>
<evidence type="ECO:0000256" key="1">
    <source>
        <dbReference type="ARBA" id="ARBA00004167"/>
    </source>
</evidence>
<feature type="domain" description="Cadherin" evidence="13">
    <location>
        <begin position="670"/>
        <end position="783"/>
    </location>
</feature>
<dbReference type="GO" id="GO:0005509">
    <property type="term" value="F:calcium ion binding"/>
    <property type="evidence" value="ECO:0007669"/>
    <property type="project" value="UniProtKB-UniRule"/>
</dbReference>
<evidence type="ECO:0000256" key="6">
    <source>
        <dbReference type="ARBA" id="ARBA00022989"/>
    </source>
</evidence>
<dbReference type="InterPro" id="IPR015919">
    <property type="entry name" value="Cadherin-like_sf"/>
</dbReference>
<keyword evidence="7 11" id="KW-0472">Membrane</keyword>
<keyword evidence="2 11" id="KW-0812">Transmembrane</keyword>
<evidence type="ECO:0000256" key="11">
    <source>
        <dbReference type="SAM" id="Phobius"/>
    </source>
</evidence>
<reference evidence="15" key="1">
    <citation type="submission" date="2016-11" db="UniProtKB">
        <authorList>
            <consortium name="WormBaseParasite"/>
        </authorList>
    </citation>
    <scope>IDENTIFICATION</scope>
</reference>
<keyword evidence="14" id="KW-1185">Reference proteome</keyword>
<evidence type="ECO:0000256" key="8">
    <source>
        <dbReference type="ARBA" id="ARBA00023180"/>
    </source>
</evidence>
<dbReference type="Pfam" id="PF00028">
    <property type="entry name" value="Cadherin"/>
    <property type="match status" value="6"/>
</dbReference>
<keyword evidence="3 12" id="KW-0732">Signal</keyword>
<dbReference type="CDD" id="cd11304">
    <property type="entry name" value="Cadherin_repeat"/>
    <property type="match status" value="6"/>
</dbReference>
<feature type="domain" description="Cadherin" evidence="13">
    <location>
        <begin position="540"/>
        <end position="669"/>
    </location>
</feature>
<dbReference type="Gene3D" id="2.60.40.60">
    <property type="entry name" value="Cadherins"/>
    <property type="match status" value="6"/>
</dbReference>
<dbReference type="PROSITE" id="PS50268">
    <property type="entry name" value="CADHERIN_2"/>
    <property type="match status" value="6"/>
</dbReference>
<dbReference type="FunFam" id="2.60.40.60:FF:000092">
    <property type="entry name" value="Protocadherin 8"/>
    <property type="match status" value="1"/>
</dbReference>
<keyword evidence="6 11" id="KW-1133">Transmembrane helix</keyword>
<dbReference type="PANTHER" id="PTHR24028:SF146">
    <property type="entry name" value="CADHERIN 96CB, ISOFORM D-RELATED"/>
    <property type="match status" value="1"/>
</dbReference>
<feature type="domain" description="Cadherin" evidence="13">
    <location>
        <begin position="168"/>
        <end position="289"/>
    </location>
</feature>
<evidence type="ECO:0000256" key="7">
    <source>
        <dbReference type="ARBA" id="ARBA00023136"/>
    </source>
</evidence>
<evidence type="ECO:0000259" key="13">
    <source>
        <dbReference type="PROSITE" id="PS50268"/>
    </source>
</evidence>
<feature type="compositionally biased region" description="Gly residues" evidence="10">
    <location>
        <begin position="895"/>
        <end position="908"/>
    </location>
</feature>
<evidence type="ECO:0000256" key="12">
    <source>
        <dbReference type="SAM" id="SignalP"/>
    </source>
</evidence>
<dbReference type="InterPro" id="IPR020894">
    <property type="entry name" value="Cadherin_CS"/>
</dbReference>
<dbReference type="AlphaFoldDB" id="A0A1I8IAW0"/>
<feature type="transmembrane region" description="Helical" evidence="11">
    <location>
        <begin position="924"/>
        <end position="947"/>
    </location>
</feature>
<sequence>MLSINSDSVTQLLLLLLLSLAAAAVPAASTSGHPVIDLSDDTPAGVVLDNLDRRFNLGGSQTAWSLLKVMNLPNSAGSVIVDGLAINRTSAELYTLRRLDRDDLCRPASSAYGQRRQRQTRHPCCDSVQPCELPLSIVRPVADRPGSTRIEELVLRLADDNDNRPTFSSSSATLQVAEGEKSPARLSGMSGADLTLSLTAADPDQGANGRVEYRLVNAEAGEDLPFSLDKDSDGRFKRMSVVTNRVLDREEKDRYTLHLLAVDSGRNQLTGTLTLNVLVTDVNDERPVFEQGVYHSQPLREDSPVGSPVATVLATDKDFGQNGVVDYSLTGGRHAGMFRVTRTADGRGAVSLARRIDAESAKLDPASGEAVLELLVVATDRGSPRRSSEAKLVVTVTDVNDETPEVTVIYFSNDPQQAGRGLVAENTPNVDVARVHARDGDSGPGGEVDCKLSDTPGGADGLLVGGFVLSASTSSSSSQRDRMYTLRSTRSLDREQRPTLELAVVCTDRGHPPVSLTGSATIRLRIVDQNDNAPRFLVPPGGAFRFHLPENEPRQQRRSLGFVTAKDADEEPNNKLVYSLLPTSPASWIDGAFQIDASTGEMFAVRPFDREDPRLAAPELLTGASVAAGRRSEAQVTLQVLVSDSDPTHTDTATVVVTIEDRNDNAPRFRSSEYKFRVAEEAKDYRKVGTVAADDADESDASAIEYRIDHDVDHEIRRLFRLDQTTGTINLLDRLDRETRSTYEFRVLALDGKTSSNRDGVRHTGTATVFVEVTDVNDCRPRFLQPSDGQVLKLPVGATAGYSLLEAKAIDSDLHDNGRVSYSLIDATNSGLQIDSSSGTLYVIKSVTRLGEGQPEQFPLTIQARDHGNPSSLSSTVRVWVRIVDSSEYPAASGGPDGASGGGSGGRNAGKDSYSASHRMRATVVIGLIVFFFLLLVLAAAAALVLLRPCRRRGRPVQFQSGEPDSRRSRSNFIGGVDGGVGEKVDDGEEAGRLAGKPQSATMMTKPGHGNYDYQVLRLQGRSETLQPHQPHQHTYYQIAHQANAGASAAATATLRRGEADGGIGESSTGIEGGCPSSSTAEVGGSLMTPSRSRRQQQQSRRQQQQQQSRPTFDPTAGASFTIVAGSDERPGSLQIFLLFESLRGACVTSRGHVDNLTGYRFKDLRHGRLQVRLLMIQKSLM</sequence>
<dbReference type="PANTHER" id="PTHR24028">
    <property type="entry name" value="CADHERIN-87A"/>
    <property type="match status" value="1"/>
</dbReference>
<evidence type="ECO:0000313" key="15">
    <source>
        <dbReference type="WBParaSite" id="maker-uti_cns_0010974-snap-gene-0.2-mRNA-1"/>
    </source>
</evidence>
<dbReference type="FunFam" id="2.60.40.60:FF:000020">
    <property type="entry name" value="Dachsous cadherin-related 1b"/>
    <property type="match status" value="1"/>
</dbReference>
<dbReference type="Proteomes" id="UP000095280">
    <property type="component" value="Unplaced"/>
</dbReference>
<dbReference type="InterPro" id="IPR002126">
    <property type="entry name" value="Cadherin-like_dom"/>
</dbReference>
<feature type="chain" id="PRO_5009320821" evidence="12">
    <location>
        <begin position="24"/>
        <end position="1182"/>
    </location>
</feature>
<evidence type="ECO:0000256" key="3">
    <source>
        <dbReference type="ARBA" id="ARBA00022729"/>
    </source>
</evidence>
<organism evidence="14 15">
    <name type="scientific">Macrostomum lignano</name>
    <dbReference type="NCBI Taxonomy" id="282301"/>
    <lineage>
        <taxon>Eukaryota</taxon>
        <taxon>Metazoa</taxon>
        <taxon>Spiralia</taxon>
        <taxon>Lophotrochozoa</taxon>
        <taxon>Platyhelminthes</taxon>
        <taxon>Rhabditophora</taxon>
        <taxon>Macrostomorpha</taxon>
        <taxon>Macrostomida</taxon>
        <taxon>Macrostomidae</taxon>
        <taxon>Macrostomum</taxon>
    </lineage>
</organism>
<evidence type="ECO:0000256" key="9">
    <source>
        <dbReference type="PROSITE-ProRule" id="PRU00043"/>
    </source>
</evidence>
<dbReference type="GO" id="GO:0005886">
    <property type="term" value="C:plasma membrane"/>
    <property type="evidence" value="ECO:0007669"/>
    <property type="project" value="InterPro"/>
</dbReference>
<protein>
    <submittedName>
        <fullName evidence="15">Protocadherin-16-like</fullName>
    </submittedName>
</protein>
<keyword evidence="4" id="KW-0677">Repeat</keyword>
<evidence type="ECO:0000256" key="10">
    <source>
        <dbReference type="SAM" id="MobiDB-lite"/>
    </source>
</evidence>
<feature type="domain" description="Cadherin" evidence="13">
    <location>
        <begin position="299"/>
        <end position="406"/>
    </location>
</feature>
<keyword evidence="8" id="KW-0325">Glycoprotein</keyword>
<feature type="signal peptide" evidence="12">
    <location>
        <begin position="1"/>
        <end position="23"/>
    </location>
</feature>
<evidence type="ECO:0000256" key="4">
    <source>
        <dbReference type="ARBA" id="ARBA00022737"/>
    </source>
</evidence>
<feature type="domain" description="Cadherin" evidence="13">
    <location>
        <begin position="423"/>
        <end position="536"/>
    </location>
</feature>
<proteinExistence type="predicted"/>
<accession>A0A1I8IAW0</accession>
<dbReference type="InterPro" id="IPR050174">
    <property type="entry name" value="Protocadherin/Cadherin-CA"/>
</dbReference>
<dbReference type="PRINTS" id="PR00205">
    <property type="entry name" value="CADHERIN"/>
</dbReference>
<feature type="domain" description="Cadherin" evidence="13">
    <location>
        <begin position="801"/>
        <end position="898"/>
    </location>
</feature>
<feature type="compositionally biased region" description="Low complexity" evidence="10">
    <location>
        <begin position="1096"/>
        <end position="1110"/>
    </location>
</feature>
<feature type="region of interest" description="Disordered" evidence="10">
    <location>
        <begin position="890"/>
        <end position="913"/>
    </location>
</feature>
<name>A0A1I8IAW0_9PLAT</name>
<dbReference type="WBParaSite" id="maker-uti_cns_0010974-snap-gene-0.2-mRNA-1">
    <property type="protein sequence ID" value="maker-uti_cns_0010974-snap-gene-0.2-mRNA-1"/>
    <property type="gene ID" value="maker-uti_cns_0010974-snap-gene-0.2"/>
</dbReference>
<evidence type="ECO:0000256" key="2">
    <source>
        <dbReference type="ARBA" id="ARBA00022692"/>
    </source>
</evidence>
<feature type="region of interest" description="Disordered" evidence="10">
    <location>
        <begin position="955"/>
        <end position="1009"/>
    </location>
</feature>
<dbReference type="GO" id="GO:0007156">
    <property type="term" value="P:homophilic cell adhesion via plasma membrane adhesion molecules"/>
    <property type="evidence" value="ECO:0007669"/>
    <property type="project" value="InterPro"/>
</dbReference>
<comment type="subcellular location">
    <subcellularLocation>
        <location evidence="1">Membrane</location>
        <topology evidence="1">Single-pass membrane protein</topology>
    </subcellularLocation>
</comment>
<dbReference type="SUPFAM" id="SSF49313">
    <property type="entry name" value="Cadherin-like"/>
    <property type="match status" value="6"/>
</dbReference>
<evidence type="ECO:0000313" key="14">
    <source>
        <dbReference type="Proteomes" id="UP000095280"/>
    </source>
</evidence>
<keyword evidence="5 9" id="KW-0106">Calcium</keyword>
<dbReference type="FunFam" id="2.60.40.60:FF:000104">
    <property type="entry name" value="cadherin-23 isoform X1"/>
    <property type="match status" value="1"/>
</dbReference>
<evidence type="ECO:0000256" key="5">
    <source>
        <dbReference type="ARBA" id="ARBA00022837"/>
    </source>
</evidence>
<dbReference type="PROSITE" id="PS00232">
    <property type="entry name" value="CADHERIN_1"/>
    <property type="match status" value="2"/>
</dbReference>
<dbReference type="SMART" id="SM00112">
    <property type="entry name" value="CA"/>
    <property type="match status" value="6"/>
</dbReference>